<evidence type="ECO:0000313" key="2">
    <source>
        <dbReference type="EMBL" id="OMP07450.1"/>
    </source>
</evidence>
<comment type="caution">
    <text evidence="2">The sequence shown here is derived from an EMBL/GenBank/DDBJ whole genome shotgun (WGS) entry which is preliminary data.</text>
</comment>
<evidence type="ECO:0000256" key="1">
    <source>
        <dbReference type="SAM" id="MobiDB-lite"/>
    </source>
</evidence>
<protein>
    <submittedName>
        <fullName evidence="2">Ethylene-responsive transcription factor RAP2-11</fullName>
    </submittedName>
</protein>
<feature type="compositionally biased region" description="Low complexity" evidence="1">
    <location>
        <begin position="1"/>
        <end position="13"/>
    </location>
</feature>
<dbReference type="EMBL" id="AWUE01013225">
    <property type="protein sequence ID" value="OMP07450.1"/>
    <property type="molecule type" value="Genomic_DNA"/>
</dbReference>
<gene>
    <name evidence="2" type="ORF">COLO4_07332</name>
</gene>
<sequence>MEIQFQQQNQQQQKLYQKSSNIPVISKGSKLKGKNKNNNKVSLDSPLASRIRNLLNSKKGAKQESVAVSSPTTSATSVSPSTPSSSISSSSCNSSGGLSTENSSSPIEMIQDTQFFDDAYKPDMSICTKGFEFASPHQSDFSYNSESAGFDRFLYTQEIMNMPKNVVLPEESGSDELTEFQRMKVERQISASLYAMNGVQEYMETVHDSSEALWDLPPLCSLFC</sequence>
<dbReference type="Proteomes" id="UP000187203">
    <property type="component" value="Unassembled WGS sequence"/>
</dbReference>
<keyword evidence="3" id="KW-1185">Reference proteome</keyword>
<dbReference type="STRING" id="93759.A0A1R3KK40"/>
<organism evidence="2 3">
    <name type="scientific">Corchorus olitorius</name>
    <dbReference type="NCBI Taxonomy" id="93759"/>
    <lineage>
        <taxon>Eukaryota</taxon>
        <taxon>Viridiplantae</taxon>
        <taxon>Streptophyta</taxon>
        <taxon>Embryophyta</taxon>
        <taxon>Tracheophyta</taxon>
        <taxon>Spermatophyta</taxon>
        <taxon>Magnoliopsida</taxon>
        <taxon>eudicotyledons</taxon>
        <taxon>Gunneridae</taxon>
        <taxon>Pentapetalae</taxon>
        <taxon>rosids</taxon>
        <taxon>malvids</taxon>
        <taxon>Malvales</taxon>
        <taxon>Malvaceae</taxon>
        <taxon>Grewioideae</taxon>
        <taxon>Apeibeae</taxon>
        <taxon>Corchorus</taxon>
    </lineage>
</organism>
<evidence type="ECO:0000313" key="3">
    <source>
        <dbReference type="Proteomes" id="UP000187203"/>
    </source>
</evidence>
<feature type="compositionally biased region" description="Polar residues" evidence="1">
    <location>
        <begin position="14"/>
        <end position="23"/>
    </location>
</feature>
<dbReference type="AlphaFoldDB" id="A0A1R3KK40"/>
<name>A0A1R3KK40_9ROSI</name>
<reference evidence="3" key="1">
    <citation type="submission" date="2013-09" db="EMBL/GenBank/DDBJ databases">
        <title>Corchorus olitorius genome sequencing.</title>
        <authorList>
            <person name="Alam M."/>
            <person name="Haque M.S."/>
            <person name="Islam M.S."/>
            <person name="Emdad E.M."/>
            <person name="Islam M.M."/>
            <person name="Ahmed B."/>
            <person name="Halim A."/>
            <person name="Hossen Q.M.M."/>
            <person name="Hossain M.Z."/>
            <person name="Ahmed R."/>
            <person name="Khan M.M."/>
            <person name="Islam R."/>
            <person name="Rashid M.M."/>
            <person name="Khan S.A."/>
            <person name="Rahman M.S."/>
            <person name="Alam M."/>
            <person name="Yahiya A.S."/>
            <person name="Khan M.S."/>
            <person name="Azam M.S."/>
            <person name="Haque T."/>
            <person name="Lashkar M.Z.H."/>
            <person name="Akhand A.I."/>
            <person name="Morshed G."/>
            <person name="Roy S."/>
            <person name="Uddin K.S."/>
            <person name="Rabeya T."/>
            <person name="Hossain A.S."/>
            <person name="Chowdhury A."/>
            <person name="Snigdha A.R."/>
            <person name="Mortoza M.S."/>
            <person name="Matin S.A."/>
            <person name="Hoque S.M.E."/>
            <person name="Islam M.K."/>
            <person name="Roy D.K."/>
            <person name="Haider R."/>
            <person name="Moosa M.M."/>
            <person name="Elias S.M."/>
            <person name="Hasan A.M."/>
            <person name="Jahan S."/>
            <person name="Shafiuddin M."/>
            <person name="Mahmood N."/>
            <person name="Shommy N.S."/>
        </authorList>
    </citation>
    <scope>NUCLEOTIDE SEQUENCE [LARGE SCALE GENOMIC DNA]</scope>
    <source>
        <strain evidence="3">cv. O-4</strain>
    </source>
</reference>
<accession>A0A1R3KK40</accession>
<proteinExistence type="predicted"/>
<dbReference type="OrthoDB" id="773121at2759"/>
<feature type="compositionally biased region" description="Low complexity" evidence="1">
    <location>
        <begin position="65"/>
        <end position="105"/>
    </location>
</feature>
<feature type="region of interest" description="Disordered" evidence="1">
    <location>
        <begin position="1"/>
        <end position="106"/>
    </location>
</feature>